<dbReference type="PROSITE" id="PS50005">
    <property type="entry name" value="TPR"/>
    <property type="match status" value="1"/>
</dbReference>
<protein>
    <recommendedName>
        <fullName evidence="3">protein O-GlcNAc transferase</fullName>
        <ecNumber evidence="3">2.4.1.255</ecNumber>
    </recommendedName>
</protein>
<evidence type="ECO:0000313" key="10">
    <source>
        <dbReference type="EMBL" id="GEO39084.1"/>
    </source>
</evidence>
<dbReference type="PANTHER" id="PTHR44835">
    <property type="entry name" value="UDP-N-ACETYLGLUCOSAMINE--PEPTIDE N-ACETYLGLUCOSAMINYLTRANSFERASE SPINDLY-RELATED"/>
    <property type="match status" value="1"/>
</dbReference>
<dbReference type="SUPFAM" id="SSF53756">
    <property type="entry name" value="UDP-Glycosyltransferase/glycogen phosphorylase"/>
    <property type="match status" value="1"/>
</dbReference>
<dbReference type="GO" id="GO:0097363">
    <property type="term" value="F:protein O-acetylglucosaminyltransferase activity"/>
    <property type="evidence" value="ECO:0007669"/>
    <property type="project" value="UniProtKB-EC"/>
</dbReference>
<accession>A0A512DRJ1</accession>
<dbReference type="Gene3D" id="1.25.40.10">
    <property type="entry name" value="Tetratricopeptide repeat domain"/>
    <property type="match status" value="2"/>
</dbReference>
<dbReference type="AlphaFoldDB" id="A0A512DRJ1"/>
<dbReference type="Gene3D" id="3.40.50.11380">
    <property type="match status" value="1"/>
</dbReference>
<reference evidence="10 11" key="1">
    <citation type="submission" date="2019-07" db="EMBL/GenBank/DDBJ databases">
        <title>Whole genome shotgun sequence of Skermanella aerolata NBRC 106429.</title>
        <authorList>
            <person name="Hosoyama A."/>
            <person name="Uohara A."/>
            <person name="Ohji S."/>
            <person name="Ichikawa N."/>
        </authorList>
    </citation>
    <scope>NUCLEOTIDE SEQUENCE [LARGE SCALE GENOMIC DNA]</scope>
    <source>
        <strain evidence="10 11">NBRC 106429</strain>
    </source>
</reference>
<sequence length="591" mass="63857">MLEQSVAAHPDFLDARRALAVVLGKSGRWEEALAQHSEAARLAPDDASVLNDFGCALLEAGRLEDAAEMLRLSVDLDHEHGEAWTNLAAVLNRLGRAVDAADGAKQAAALRPDHAGVLGVLSTVLASNGDYAGAEQAARRAVALSAEDSGAWIQLGNVLIDIGEVDAAAEAYGRAVELAPGNRVAAHNRLYALHLSATVGDEGLFEAIRRWGVGQSKPIMLSGWDRDPDRRLRIGYVSADFGQHPVGWFMAPVLPNHDPTEVEVVCYSHREVEDDLTRLLRNHCQNWVSVLGMDDRALAERIRADGIDLLIDLGGHTARNRLETFAMAPAPVQATWGGLIGTTGLPAMGWLIGDPQQVPPGAEGLYTECIVRLPNGYVCYGPPDYAPEVTPLPALRNGWQTFGCFNRLAKLSDETLVLWARVLEAVPESRLVLNTKELACPVLRERVAGRFAGLGIGADRLDLRPGGSHVEMLAAYGDVDVALDPMPYSGGLTTLEALWMGVPVVTLPGRRFCARHSLSHVTVLGYPEWVASDPDGYVRIVAGLAQHTGYLEELRAGMRARMAASPLCDGAAFTRDLEAAYREMWRQYCAT</sequence>
<feature type="domain" description="O-GlcNAc transferase C-terminal" evidence="9">
    <location>
        <begin position="402"/>
        <end position="577"/>
    </location>
</feature>
<dbReference type="Gene3D" id="3.40.50.2000">
    <property type="entry name" value="Glycogen Phosphorylase B"/>
    <property type="match status" value="1"/>
</dbReference>
<keyword evidence="4" id="KW-0328">Glycosyltransferase</keyword>
<keyword evidence="5" id="KW-0808">Transferase</keyword>
<dbReference type="Pfam" id="PF13432">
    <property type="entry name" value="TPR_16"/>
    <property type="match status" value="2"/>
</dbReference>
<evidence type="ECO:0000256" key="6">
    <source>
        <dbReference type="ARBA" id="ARBA00022737"/>
    </source>
</evidence>
<dbReference type="SUPFAM" id="SSF48452">
    <property type="entry name" value="TPR-like"/>
    <property type="match status" value="1"/>
</dbReference>
<evidence type="ECO:0000256" key="3">
    <source>
        <dbReference type="ARBA" id="ARBA00011970"/>
    </source>
</evidence>
<dbReference type="InterPro" id="IPR019734">
    <property type="entry name" value="TPR_rpt"/>
</dbReference>
<dbReference type="EC" id="2.4.1.255" evidence="3"/>
<gene>
    <name evidence="10" type="ORF">SAE02_32320</name>
</gene>
<dbReference type="SMART" id="SM00028">
    <property type="entry name" value="TPR"/>
    <property type="match status" value="5"/>
</dbReference>
<evidence type="ECO:0000256" key="4">
    <source>
        <dbReference type="ARBA" id="ARBA00022676"/>
    </source>
</evidence>
<dbReference type="EMBL" id="BJYZ01000013">
    <property type="protein sequence ID" value="GEO39084.1"/>
    <property type="molecule type" value="Genomic_DNA"/>
</dbReference>
<dbReference type="Proteomes" id="UP000321523">
    <property type="component" value="Unassembled WGS sequence"/>
</dbReference>
<keyword evidence="6" id="KW-0677">Repeat</keyword>
<feature type="domain" description="O-GlcNAc transferase C-terminal" evidence="9">
    <location>
        <begin position="228"/>
        <end position="377"/>
    </location>
</feature>
<keyword evidence="11" id="KW-1185">Reference proteome</keyword>
<feature type="repeat" description="TPR" evidence="8">
    <location>
        <begin position="149"/>
        <end position="182"/>
    </location>
</feature>
<comment type="caution">
    <text evidence="10">The sequence shown here is derived from an EMBL/GenBank/DDBJ whole genome shotgun (WGS) entry which is preliminary data.</text>
</comment>
<dbReference type="PANTHER" id="PTHR44835:SF1">
    <property type="entry name" value="PROTEIN O-GLCNAC TRANSFERASE"/>
    <property type="match status" value="1"/>
</dbReference>
<dbReference type="InterPro" id="IPR011990">
    <property type="entry name" value="TPR-like_helical_dom_sf"/>
</dbReference>
<dbReference type="Pfam" id="PF13844">
    <property type="entry name" value="Glyco_transf_41"/>
    <property type="match status" value="2"/>
</dbReference>
<dbReference type="InterPro" id="IPR029489">
    <property type="entry name" value="OGT/SEC/SPY_C"/>
</dbReference>
<evidence type="ECO:0000256" key="5">
    <source>
        <dbReference type="ARBA" id="ARBA00022679"/>
    </source>
</evidence>
<evidence type="ECO:0000259" key="9">
    <source>
        <dbReference type="Pfam" id="PF13844"/>
    </source>
</evidence>
<comment type="similarity">
    <text evidence="2">Belongs to the glycosyltransferase 41 family. O-GlcNAc transferase subfamily.</text>
</comment>
<keyword evidence="7 8" id="KW-0802">TPR repeat</keyword>
<organism evidence="10 11">
    <name type="scientific">Skermanella aerolata</name>
    <dbReference type="NCBI Taxonomy" id="393310"/>
    <lineage>
        <taxon>Bacteria</taxon>
        <taxon>Pseudomonadati</taxon>
        <taxon>Pseudomonadota</taxon>
        <taxon>Alphaproteobacteria</taxon>
        <taxon>Rhodospirillales</taxon>
        <taxon>Azospirillaceae</taxon>
        <taxon>Skermanella</taxon>
    </lineage>
</organism>
<evidence type="ECO:0000256" key="1">
    <source>
        <dbReference type="ARBA" id="ARBA00004922"/>
    </source>
</evidence>
<evidence type="ECO:0000313" key="11">
    <source>
        <dbReference type="Proteomes" id="UP000321523"/>
    </source>
</evidence>
<dbReference type="InterPro" id="IPR051939">
    <property type="entry name" value="Glycosyltr_41/O-GlcNAc_trsf"/>
</dbReference>
<evidence type="ECO:0000256" key="8">
    <source>
        <dbReference type="PROSITE-ProRule" id="PRU00339"/>
    </source>
</evidence>
<name>A0A512DRJ1_9PROT</name>
<evidence type="ECO:0000256" key="7">
    <source>
        <dbReference type="ARBA" id="ARBA00022803"/>
    </source>
</evidence>
<proteinExistence type="inferred from homology"/>
<comment type="pathway">
    <text evidence="1">Protein modification; protein glycosylation.</text>
</comment>
<evidence type="ECO:0000256" key="2">
    <source>
        <dbReference type="ARBA" id="ARBA00005386"/>
    </source>
</evidence>